<dbReference type="Proteomes" id="UP001055712">
    <property type="component" value="Unassembled WGS sequence"/>
</dbReference>
<organism evidence="4 5">
    <name type="scientific">Chlorella vulgaris</name>
    <name type="common">Green alga</name>
    <dbReference type="NCBI Taxonomy" id="3077"/>
    <lineage>
        <taxon>Eukaryota</taxon>
        <taxon>Viridiplantae</taxon>
        <taxon>Chlorophyta</taxon>
        <taxon>core chlorophytes</taxon>
        <taxon>Trebouxiophyceae</taxon>
        <taxon>Chlorellales</taxon>
        <taxon>Chlorellaceae</taxon>
        <taxon>Chlorella clade</taxon>
        <taxon>Chlorella</taxon>
    </lineage>
</organism>
<keyword evidence="3" id="KW-0812">Transmembrane</keyword>
<proteinExistence type="predicted"/>
<feature type="coiled-coil region" evidence="1">
    <location>
        <begin position="111"/>
        <end position="148"/>
    </location>
</feature>
<keyword evidence="3" id="KW-0472">Membrane</keyword>
<comment type="caution">
    <text evidence="4">The sequence shown here is derived from an EMBL/GenBank/DDBJ whole genome shotgun (WGS) entry which is preliminary data.</text>
</comment>
<gene>
    <name evidence="4" type="ORF">D9Q98_001492</name>
</gene>
<evidence type="ECO:0000313" key="5">
    <source>
        <dbReference type="Proteomes" id="UP001055712"/>
    </source>
</evidence>
<dbReference type="AlphaFoldDB" id="A0A9D4U0B6"/>
<protein>
    <submittedName>
        <fullName evidence="4">Uncharacterized protein</fullName>
    </submittedName>
</protein>
<feature type="compositionally biased region" description="Polar residues" evidence="2">
    <location>
        <begin position="1"/>
        <end position="17"/>
    </location>
</feature>
<evidence type="ECO:0000256" key="2">
    <source>
        <dbReference type="SAM" id="MobiDB-lite"/>
    </source>
</evidence>
<keyword evidence="5" id="KW-1185">Reference proteome</keyword>
<feature type="region of interest" description="Disordered" evidence="2">
    <location>
        <begin position="1"/>
        <end position="20"/>
    </location>
</feature>
<keyword evidence="3" id="KW-1133">Transmembrane helix</keyword>
<dbReference type="EMBL" id="SIDB01000001">
    <property type="protein sequence ID" value="KAI3439082.1"/>
    <property type="molecule type" value="Genomic_DNA"/>
</dbReference>
<evidence type="ECO:0000256" key="1">
    <source>
        <dbReference type="SAM" id="Coils"/>
    </source>
</evidence>
<accession>A0A9D4U0B6</accession>
<evidence type="ECO:0000256" key="3">
    <source>
        <dbReference type="SAM" id="Phobius"/>
    </source>
</evidence>
<feature type="transmembrane region" description="Helical" evidence="3">
    <location>
        <begin position="154"/>
        <end position="171"/>
    </location>
</feature>
<reference evidence="4" key="1">
    <citation type="journal article" date="2019" name="Plant J.">
        <title>Chlorella vulgaris genome assembly and annotation reveals the molecular basis for metabolic acclimation to high light conditions.</title>
        <authorList>
            <person name="Cecchin M."/>
            <person name="Marcolungo L."/>
            <person name="Rossato M."/>
            <person name="Girolomoni L."/>
            <person name="Cosentino E."/>
            <person name="Cuine S."/>
            <person name="Li-Beisson Y."/>
            <person name="Delledonne M."/>
            <person name="Ballottari M."/>
        </authorList>
    </citation>
    <scope>NUCLEOTIDE SEQUENCE</scope>
    <source>
        <strain evidence="4">211/11P</strain>
    </source>
</reference>
<reference evidence="4" key="2">
    <citation type="submission" date="2020-11" db="EMBL/GenBank/DDBJ databases">
        <authorList>
            <person name="Cecchin M."/>
            <person name="Marcolungo L."/>
            <person name="Rossato M."/>
            <person name="Girolomoni L."/>
            <person name="Cosentino E."/>
            <person name="Cuine S."/>
            <person name="Li-Beisson Y."/>
            <person name="Delledonne M."/>
            <person name="Ballottari M."/>
        </authorList>
    </citation>
    <scope>NUCLEOTIDE SEQUENCE</scope>
    <source>
        <strain evidence="4">211/11P</strain>
        <tissue evidence="4">Whole cell</tissue>
    </source>
</reference>
<name>A0A9D4U0B6_CHLVU</name>
<keyword evidence="1" id="KW-0175">Coiled coil</keyword>
<sequence>MRQPRPQLTTASPQLPKTGSAFRQLPATEDMFSSGSKRVAEAEKAESDEGFRASAAATILPMTAAVVVASTGSLPEALQAVGLDDKVTGVVSALGGNVGPTALLTFGIMKLQGLLQENRSKQKALTLAREQLEKAEELVAAVQRSEAQNQKNKLAAAAILLSLIFSGLVVLRP</sequence>
<evidence type="ECO:0000313" key="4">
    <source>
        <dbReference type="EMBL" id="KAI3439082.1"/>
    </source>
</evidence>